<evidence type="ECO:0000256" key="3">
    <source>
        <dbReference type="ARBA" id="ARBA00022833"/>
    </source>
</evidence>
<dbReference type="AlphaFoldDB" id="A0AA37SXN9"/>
<evidence type="ECO:0000256" key="1">
    <source>
        <dbReference type="ARBA" id="ARBA00005495"/>
    </source>
</evidence>
<dbReference type="InterPro" id="IPR006913">
    <property type="entry name" value="CENP-V/GFA"/>
</dbReference>
<proteinExistence type="inferred from homology"/>
<keyword evidence="4" id="KW-0456">Lyase</keyword>
<dbReference type="InterPro" id="IPR011057">
    <property type="entry name" value="Mss4-like_sf"/>
</dbReference>
<dbReference type="GO" id="GO:0016846">
    <property type="term" value="F:carbon-sulfur lyase activity"/>
    <property type="evidence" value="ECO:0007669"/>
    <property type="project" value="InterPro"/>
</dbReference>
<dbReference type="Gene3D" id="3.90.1590.10">
    <property type="entry name" value="glutathione-dependent formaldehyde- activating enzyme (gfa)"/>
    <property type="match status" value="1"/>
</dbReference>
<feature type="domain" description="CENP-V/GFA" evidence="5">
    <location>
        <begin position="12"/>
        <end position="128"/>
    </location>
</feature>
<dbReference type="RefSeq" id="WP_284215918.1">
    <property type="nucleotide sequence ID" value="NZ_BSOT01000005.1"/>
</dbReference>
<evidence type="ECO:0000256" key="4">
    <source>
        <dbReference type="ARBA" id="ARBA00023239"/>
    </source>
</evidence>
<protein>
    <submittedName>
        <fullName evidence="6">S-(Hydroxymethyl)glutathione synthase</fullName>
    </submittedName>
</protein>
<dbReference type="Proteomes" id="UP001156601">
    <property type="component" value="Unassembled WGS sequence"/>
</dbReference>
<accession>A0AA37SXN9</accession>
<dbReference type="EMBL" id="BSOT01000005">
    <property type="protein sequence ID" value="GLR69596.1"/>
    <property type="molecule type" value="Genomic_DNA"/>
</dbReference>
<keyword evidence="3" id="KW-0862">Zinc</keyword>
<dbReference type="PANTHER" id="PTHR33337:SF40">
    <property type="entry name" value="CENP-V_GFA DOMAIN-CONTAINING PROTEIN-RELATED"/>
    <property type="match status" value="1"/>
</dbReference>
<comment type="similarity">
    <text evidence="1">Belongs to the Gfa family.</text>
</comment>
<dbReference type="Pfam" id="PF04828">
    <property type="entry name" value="GFA"/>
    <property type="match status" value="1"/>
</dbReference>
<reference evidence="6" key="2">
    <citation type="submission" date="2023-01" db="EMBL/GenBank/DDBJ databases">
        <title>Draft genome sequence of Agaribacter marinus strain NBRC 110023.</title>
        <authorList>
            <person name="Sun Q."/>
            <person name="Mori K."/>
        </authorList>
    </citation>
    <scope>NUCLEOTIDE SEQUENCE</scope>
    <source>
        <strain evidence="6">NBRC 110023</strain>
    </source>
</reference>
<dbReference type="PANTHER" id="PTHR33337">
    <property type="entry name" value="GFA DOMAIN-CONTAINING PROTEIN"/>
    <property type="match status" value="1"/>
</dbReference>
<keyword evidence="7" id="KW-1185">Reference proteome</keyword>
<evidence type="ECO:0000256" key="2">
    <source>
        <dbReference type="ARBA" id="ARBA00022723"/>
    </source>
</evidence>
<gene>
    <name evidence="6" type="ORF">GCM10007852_05040</name>
</gene>
<dbReference type="GO" id="GO:0046872">
    <property type="term" value="F:metal ion binding"/>
    <property type="evidence" value="ECO:0007669"/>
    <property type="project" value="UniProtKB-KW"/>
</dbReference>
<name>A0AA37SXN9_9ALTE</name>
<evidence type="ECO:0000259" key="5">
    <source>
        <dbReference type="PROSITE" id="PS51891"/>
    </source>
</evidence>
<evidence type="ECO:0000313" key="6">
    <source>
        <dbReference type="EMBL" id="GLR69596.1"/>
    </source>
</evidence>
<keyword evidence="2" id="KW-0479">Metal-binding</keyword>
<dbReference type="PROSITE" id="PS51891">
    <property type="entry name" value="CENP_V_GFA"/>
    <property type="match status" value="1"/>
</dbReference>
<evidence type="ECO:0000313" key="7">
    <source>
        <dbReference type="Proteomes" id="UP001156601"/>
    </source>
</evidence>
<reference evidence="6" key="1">
    <citation type="journal article" date="2014" name="Int. J. Syst. Evol. Microbiol.">
        <title>Complete genome sequence of Corynebacterium casei LMG S-19264T (=DSM 44701T), isolated from a smear-ripened cheese.</title>
        <authorList>
            <consortium name="US DOE Joint Genome Institute (JGI-PGF)"/>
            <person name="Walter F."/>
            <person name="Albersmeier A."/>
            <person name="Kalinowski J."/>
            <person name="Ruckert C."/>
        </authorList>
    </citation>
    <scope>NUCLEOTIDE SEQUENCE</scope>
    <source>
        <strain evidence="6">NBRC 110023</strain>
    </source>
</reference>
<sequence length="143" mass="15692">MDGTKMENRIFAEGSCNCASVTFSVSVALENIFICHCSICRKSTGSGGIAVTVVPTESLTMKSGHDFVQKWVKPNHDWLTNFCKRCGSPLPGKNDEKHSYIPVSLLDSGYENLEVKHHLFADSKANWEEIGDIGKKHVEGFGG</sequence>
<comment type="caution">
    <text evidence="6">The sequence shown here is derived from an EMBL/GenBank/DDBJ whole genome shotgun (WGS) entry which is preliminary data.</text>
</comment>
<dbReference type="SUPFAM" id="SSF51316">
    <property type="entry name" value="Mss4-like"/>
    <property type="match status" value="1"/>
</dbReference>
<organism evidence="6 7">
    <name type="scientific">Agaribacter marinus</name>
    <dbReference type="NCBI Taxonomy" id="1431249"/>
    <lineage>
        <taxon>Bacteria</taxon>
        <taxon>Pseudomonadati</taxon>
        <taxon>Pseudomonadota</taxon>
        <taxon>Gammaproteobacteria</taxon>
        <taxon>Alteromonadales</taxon>
        <taxon>Alteromonadaceae</taxon>
        <taxon>Agaribacter</taxon>
    </lineage>
</organism>